<dbReference type="OrthoDB" id="121137at2759"/>
<evidence type="ECO:0000313" key="2">
    <source>
        <dbReference type="Proteomes" id="UP000198211"/>
    </source>
</evidence>
<reference evidence="2" key="1">
    <citation type="submission" date="2017-03" db="EMBL/GenBank/DDBJ databases">
        <title>Phytopthora megakarya and P. palmivora, two closely related causual agents of cacao black pod achieved similar genome size and gene model numbers by different mechanisms.</title>
        <authorList>
            <person name="Ali S."/>
            <person name="Shao J."/>
            <person name="Larry D.J."/>
            <person name="Kronmiller B."/>
            <person name="Shen D."/>
            <person name="Strem M.D."/>
            <person name="Melnick R.L."/>
            <person name="Guiltinan M.J."/>
            <person name="Tyler B.M."/>
            <person name="Meinhardt L.W."/>
            <person name="Bailey B.A."/>
        </authorList>
    </citation>
    <scope>NUCLEOTIDE SEQUENCE [LARGE SCALE GENOMIC DNA]</scope>
    <source>
        <strain evidence="2">zdho120</strain>
    </source>
</reference>
<dbReference type="AlphaFoldDB" id="A0A225WFK2"/>
<proteinExistence type="predicted"/>
<sequence>MQDYKEDPIAIFERRVFGKKVANRVTRVGLNINLFTGVIRPDVYIDESFCNVHHGKTWLTSDKVRYATSGKGTRFVAEAKEVRNSSLKRKH</sequence>
<name>A0A225WFK2_9STRA</name>
<dbReference type="Proteomes" id="UP000198211">
    <property type="component" value="Unassembled WGS sequence"/>
</dbReference>
<keyword evidence="2" id="KW-1185">Reference proteome</keyword>
<comment type="caution">
    <text evidence="1">The sequence shown here is derived from an EMBL/GenBank/DDBJ whole genome shotgun (WGS) entry which is preliminary data.</text>
</comment>
<dbReference type="EMBL" id="NBNE01000921">
    <property type="protein sequence ID" value="OWZ16506.1"/>
    <property type="molecule type" value="Genomic_DNA"/>
</dbReference>
<accession>A0A225WFK2</accession>
<gene>
    <name evidence="1" type="ORF">PHMEG_0009690</name>
</gene>
<evidence type="ECO:0000313" key="1">
    <source>
        <dbReference type="EMBL" id="OWZ16506.1"/>
    </source>
</evidence>
<organism evidence="1 2">
    <name type="scientific">Phytophthora megakarya</name>
    <dbReference type="NCBI Taxonomy" id="4795"/>
    <lineage>
        <taxon>Eukaryota</taxon>
        <taxon>Sar</taxon>
        <taxon>Stramenopiles</taxon>
        <taxon>Oomycota</taxon>
        <taxon>Peronosporomycetes</taxon>
        <taxon>Peronosporales</taxon>
        <taxon>Peronosporaceae</taxon>
        <taxon>Phytophthora</taxon>
    </lineage>
</organism>
<protein>
    <submittedName>
        <fullName evidence="1">Uncharacterized protein</fullName>
    </submittedName>
</protein>